<dbReference type="AlphaFoldDB" id="A0A8H6R862"/>
<evidence type="ECO:0000256" key="1">
    <source>
        <dbReference type="ARBA" id="ARBA00006328"/>
    </source>
</evidence>
<organism evidence="4 5">
    <name type="scientific">Pseudocercospora fuligena</name>
    <dbReference type="NCBI Taxonomy" id="685502"/>
    <lineage>
        <taxon>Eukaryota</taxon>
        <taxon>Fungi</taxon>
        <taxon>Dikarya</taxon>
        <taxon>Ascomycota</taxon>
        <taxon>Pezizomycotina</taxon>
        <taxon>Dothideomycetes</taxon>
        <taxon>Dothideomycetidae</taxon>
        <taxon>Mycosphaerellales</taxon>
        <taxon>Mycosphaerellaceae</taxon>
        <taxon>Pseudocercospora</taxon>
    </lineage>
</organism>
<dbReference type="OrthoDB" id="3358371at2759"/>
<evidence type="ECO:0000313" key="4">
    <source>
        <dbReference type="EMBL" id="KAF7186154.1"/>
    </source>
</evidence>
<dbReference type="GO" id="GO:0005634">
    <property type="term" value="C:nucleus"/>
    <property type="evidence" value="ECO:0007669"/>
    <property type="project" value="TreeGrafter"/>
</dbReference>
<dbReference type="SUPFAM" id="SSF51735">
    <property type="entry name" value="NAD(P)-binding Rossmann-fold domains"/>
    <property type="match status" value="1"/>
</dbReference>
<dbReference type="InterPro" id="IPR008030">
    <property type="entry name" value="NmrA-like"/>
</dbReference>
<comment type="similarity">
    <text evidence="1">Belongs to the NmrA-type oxidoreductase family.</text>
</comment>
<dbReference type="InterPro" id="IPR051164">
    <property type="entry name" value="NmrA-like_oxidored"/>
</dbReference>
<reference evidence="4" key="1">
    <citation type="submission" date="2020-04" db="EMBL/GenBank/DDBJ databases">
        <title>Draft genome resource of the tomato pathogen Pseudocercospora fuligena.</title>
        <authorList>
            <person name="Zaccaron A."/>
        </authorList>
    </citation>
    <scope>NUCLEOTIDE SEQUENCE</scope>
    <source>
        <strain evidence="4">PF001</strain>
    </source>
</reference>
<keyword evidence="5" id="KW-1185">Reference proteome</keyword>
<evidence type="ECO:0000259" key="3">
    <source>
        <dbReference type="Pfam" id="PF05368"/>
    </source>
</evidence>
<keyword evidence="2" id="KW-0521">NADP</keyword>
<sequence length="325" mass="34879">MASKKLLVVVGALGTQGRAITDHFLTHEGNNYTIRGLTRNADSPNAKALAAKGVEVVQADLGNVESLKKAFTGASAIFAYTDSAGISTSNEAKLLYEKGGLSELAEAGSVIEQQQGRNVADAAAEIPTLERLVWSNTYDPVEASGGQMKVVYELQAKAKVFQYMQNHPDLANKVSAVSFSIFVNSVVRFPELFGWNKTGDKSYTIRVLLKDPSSRLAWIDLQRDAGGYVSALLKEPAGVQVAAIGAYASFDVGLAKVKSKYGIEISVEQSSEEELVAHDPSGLLVQAARIMTCVESYGLAGDNADVVYAEEVTSEAWPQHHPEQH</sequence>
<dbReference type="EMBL" id="JABCIY010000265">
    <property type="protein sequence ID" value="KAF7186154.1"/>
    <property type="molecule type" value="Genomic_DNA"/>
</dbReference>
<name>A0A8H6R862_9PEZI</name>
<gene>
    <name evidence="4" type="ORF">HII31_12491</name>
</gene>
<accession>A0A8H6R862</accession>
<dbReference type="InterPro" id="IPR036291">
    <property type="entry name" value="NAD(P)-bd_dom_sf"/>
</dbReference>
<protein>
    <submittedName>
        <fullName evidence="4">NmrA-like family domain-containing oxidoreductase phqG</fullName>
    </submittedName>
</protein>
<dbReference type="PANTHER" id="PTHR42748:SF26">
    <property type="entry name" value="NMRA-LIKE DOMAIN-CONTAINING PROTEIN"/>
    <property type="match status" value="1"/>
</dbReference>
<dbReference type="Gene3D" id="3.40.50.720">
    <property type="entry name" value="NAD(P)-binding Rossmann-like Domain"/>
    <property type="match status" value="1"/>
</dbReference>
<dbReference type="PANTHER" id="PTHR42748">
    <property type="entry name" value="NITROGEN METABOLITE REPRESSION PROTEIN NMRA FAMILY MEMBER"/>
    <property type="match status" value="1"/>
</dbReference>
<dbReference type="Proteomes" id="UP000660729">
    <property type="component" value="Unassembled WGS sequence"/>
</dbReference>
<dbReference type="Gene3D" id="3.90.25.10">
    <property type="entry name" value="UDP-galactose 4-epimerase, domain 1"/>
    <property type="match status" value="1"/>
</dbReference>
<proteinExistence type="inferred from homology"/>
<feature type="domain" description="NmrA-like" evidence="3">
    <location>
        <begin position="4"/>
        <end position="244"/>
    </location>
</feature>
<evidence type="ECO:0000313" key="5">
    <source>
        <dbReference type="Proteomes" id="UP000660729"/>
    </source>
</evidence>
<evidence type="ECO:0000256" key="2">
    <source>
        <dbReference type="ARBA" id="ARBA00022857"/>
    </source>
</evidence>
<comment type="caution">
    <text evidence="4">The sequence shown here is derived from an EMBL/GenBank/DDBJ whole genome shotgun (WGS) entry which is preliminary data.</text>
</comment>
<dbReference type="Pfam" id="PF05368">
    <property type="entry name" value="NmrA"/>
    <property type="match status" value="1"/>
</dbReference>